<dbReference type="GO" id="GO:0003904">
    <property type="term" value="F:deoxyribodipyrimidine photo-lyase activity"/>
    <property type="evidence" value="ECO:0007669"/>
    <property type="project" value="UniProtKB-EC"/>
</dbReference>
<dbReference type="PANTHER" id="PTHR11455:SF9">
    <property type="entry name" value="CRYPTOCHROME CIRCADIAN CLOCK 5 ISOFORM X1"/>
    <property type="match status" value="1"/>
</dbReference>
<dbReference type="PRINTS" id="PR00147">
    <property type="entry name" value="DNAPHOTLYASE"/>
</dbReference>
<gene>
    <name evidence="12" type="ORF">GGR23_002195</name>
</gene>
<comment type="catalytic activity">
    <reaction evidence="7">
        <text>cyclobutadipyrimidine (in DNA) = 2 pyrimidine residues (in DNA).</text>
        <dbReference type="EC" id="4.1.99.3"/>
    </reaction>
</comment>
<evidence type="ECO:0000256" key="8">
    <source>
        <dbReference type="PIRSR" id="PIRSR602081-1"/>
    </source>
</evidence>
<feature type="binding site" evidence="8">
    <location>
        <position position="228"/>
    </location>
    <ligand>
        <name>FAD</name>
        <dbReference type="ChEBI" id="CHEBI:57692"/>
    </ligand>
</feature>
<name>A0A7W6J575_9HYPH</name>
<comment type="caution">
    <text evidence="12">The sequence shown here is derived from an EMBL/GenBank/DDBJ whole genome shotgun (WGS) entry which is preliminary data.</text>
</comment>
<keyword evidence="4 8" id="KW-0285">Flavoprotein</keyword>
<evidence type="ECO:0000256" key="6">
    <source>
        <dbReference type="ARBA" id="ARBA00022991"/>
    </source>
</evidence>
<dbReference type="AlphaFoldDB" id="A0A7W6J575"/>
<evidence type="ECO:0000256" key="3">
    <source>
        <dbReference type="ARBA" id="ARBA00014046"/>
    </source>
</evidence>
<dbReference type="GO" id="GO:0071949">
    <property type="term" value="F:FAD binding"/>
    <property type="evidence" value="ECO:0007669"/>
    <property type="project" value="TreeGrafter"/>
</dbReference>
<evidence type="ECO:0000256" key="2">
    <source>
        <dbReference type="ARBA" id="ARBA00013149"/>
    </source>
</evidence>
<dbReference type="Pfam" id="PF00875">
    <property type="entry name" value="DNA_photolyase"/>
    <property type="match status" value="1"/>
</dbReference>
<comment type="similarity">
    <text evidence="10">Belongs to the DNA photolyase family.</text>
</comment>
<evidence type="ECO:0000256" key="9">
    <source>
        <dbReference type="PIRSR" id="PIRSR602081-2"/>
    </source>
</evidence>
<comment type="cofactor">
    <cofactor evidence="1">
        <name>(6R)-5,10-methylene-5,6,7,8-tetrahydrofolate</name>
        <dbReference type="ChEBI" id="CHEBI:15636"/>
    </cofactor>
</comment>
<evidence type="ECO:0000256" key="7">
    <source>
        <dbReference type="ARBA" id="ARBA00033999"/>
    </source>
</evidence>
<evidence type="ECO:0000256" key="10">
    <source>
        <dbReference type="RuleBase" id="RU004182"/>
    </source>
</evidence>
<dbReference type="PROSITE" id="PS00691">
    <property type="entry name" value="DNA_PHOTOLYASES_1_2"/>
    <property type="match status" value="1"/>
</dbReference>
<dbReference type="SUPFAM" id="SSF48173">
    <property type="entry name" value="Cryptochrome/photolyase FAD-binding domain"/>
    <property type="match status" value="1"/>
</dbReference>
<keyword evidence="6 10" id="KW-0157">Chromophore</keyword>
<feature type="binding site" evidence="8">
    <location>
        <begin position="240"/>
        <end position="244"/>
    </location>
    <ligand>
        <name>FAD</name>
        <dbReference type="ChEBI" id="CHEBI:57692"/>
    </ligand>
</feature>
<dbReference type="EC" id="4.1.99.3" evidence="2"/>
<dbReference type="InterPro" id="IPR002081">
    <property type="entry name" value="Cryptochrome/DNA_photolyase_1"/>
</dbReference>
<dbReference type="PANTHER" id="PTHR11455">
    <property type="entry name" value="CRYPTOCHROME"/>
    <property type="match status" value="1"/>
</dbReference>
<evidence type="ECO:0000256" key="1">
    <source>
        <dbReference type="ARBA" id="ARBA00001932"/>
    </source>
</evidence>
<feature type="binding site" evidence="8">
    <location>
        <position position="280"/>
    </location>
    <ligand>
        <name>FAD</name>
        <dbReference type="ChEBI" id="CHEBI:57692"/>
    </ligand>
</feature>
<dbReference type="Gene3D" id="1.25.40.80">
    <property type="match status" value="1"/>
</dbReference>
<organism evidence="12 13">
    <name type="scientific">Gellertiella hungarica</name>
    <dbReference type="NCBI Taxonomy" id="1572859"/>
    <lineage>
        <taxon>Bacteria</taxon>
        <taxon>Pseudomonadati</taxon>
        <taxon>Pseudomonadota</taxon>
        <taxon>Alphaproteobacteria</taxon>
        <taxon>Hyphomicrobiales</taxon>
        <taxon>Rhizobiaceae</taxon>
        <taxon>Gellertiella</taxon>
    </lineage>
</organism>
<accession>A0A7W6J575</accession>
<dbReference type="GO" id="GO:0009416">
    <property type="term" value="P:response to light stimulus"/>
    <property type="evidence" value="ECO:0007669"/>
    <property type="project" value="TreeGrafter"/>
</dbReference>
<dbReference type="InterPro" id="IPR036155">
    <property type="entry name" value="Crypto/Photolyase_N_sf"/>
</dbReference>
<dbReference type="Pfam" id="PF03441">
    <property type="entry name" value="FAD_binding_7"/>
    <property type="match status" value="1"/>
</dbReference>
<dbReference type="Proteomes" id="UP000528286">
    <property type="component" value="Unassembled WGS sequence"/>
</dbReference>
<keyword evidence="13" id="KW-1185">Reference proteome</keyword>
<dbReference type="SUPFAM" id="SSF52425">
    <property type="entry name" value="Cryptochrome/photolyase, N-terminal domain"/>
    <property type="match status" value="1"/>
</dbReference>
<dbReference type="RefSeq" id="WP_183366289.1">
    <property type="nucleotide sequence ID" value="NZ_JACIEZ010000003.1"/>
</dbReference>
<feature type="site" description="Electron transfer via tryptophanyl radical" evidence="9">
    <location>
        <position position="314"/>
    </location>
</feature>
<reference evidence="12 13" key="1">
    <citation type="submission" date="2020-08" db="EMBL/GenBank/DDBJ databases">
        <title>Genomic Encyclopedia of Type Strains, Phase IV (KMG-IV): sequencing the most valuable type-strain genomes for metagenomic binning, comparative biology and taxonomic classification.</title>
        <authorList>
            <person name="Goeker M."/>
        </authorList>
    </citation>
    <scope>NUCLEOTIDE SEQUENCE [LARGE SCALE GENOMIC DNA]</scope>
    <source>
        <strain evidence="12 13">DSM 29853</strain>
    </source>
</reference>
<keyword evidence="5 8" id="KW-0274">FAD</keyword>
<evidence type="ECO:0000313" key="13">
    <source>
        <dbReference type="Proteomes" id="UP000528286"/>
    </source>
</evidence>
<dbReference type="Gene3D" id="3.40.50.620">
    <property type="entry name" value="HUPs"/>
    <property type="match status" value="1"/>
</dbReference>
<sequence>MASSSPLILWFRKDLRLDDHIALIKAARSGRPVIPVFILADEGSPYAPLGAAQRWWLNHSLEALARSLEQKGSRLVLRRGAPETVLAALAAETGANVVAVTDLPDPAGRKEDERIAGVLEERGVALHGFGGLLLHDPEKLRTGSGGGFRVYTPFWRALNQQAAPAPPRPAPDAWTHPARWPESEPLTSFDLLPRKPDWAREFGSHWTPGEKGALDRLHRFTEGALKGYAVNRDRPGIDGTSGMSPHLAMGEVSPRRIWAAVEERREGERNGPDGEDIERYQKELVWREFSYHLLHHFPELATRNWTPAFDSFSWVDDPAGLEAWKRGLTGYPIVDAGMRQLWRHGWMHNRVRMIVASFLIKDLLIDWRVGEKWFRDTLVDADPGSNAASWQWVAGSGADASPFFRIFNPILQGEKFDPDGTYVRTFVPELSRLPTKLIHRPFEASLVELRAAGISLGSTYPRPVVDHRFARDRALAALAELKAEKGQPIKK</sequence>
<feature type="site" description="Electron transfer via tryptophanyl radical" evidence="9">
    <location>
        <position position="390"/>
    </location>
</feature>
<dbReference type="InterPro" id="IPR006050">
    <property type="entry name" value="DNA_photolyase_N"/>
</dbReference>
<dbReference type="EMBL" id="JACIEZ010000003">
    <property type="protein sequence ID" value="MBB4065008.1"/>
    <property type="molecule type" value="Genomic_DNA"/>
</dbReference>
<dbReference type="PROSITE" id="PS51645">
    <property type="entry name" value="PHR_CRY_ALPHA_BETA"/>
    <property type="match status" value="1"/>
</dbReference>
<feature type="binding site" evidence="8">
    <location>
        <begin position="380"/>
        <end position="382"/>
    </location>
    <ligand>
        <name>FAD</name>
        <dbReference type="ChEBI" id="CHEBI:57692"/>
    </ligand>
</feature>
<evidence type="ECO:0000256" key="5">
    <source>
        <dbReference type="ARBA" id="ARBA00022827"/>
    </source>
</evidence>
<dbReference type="InterPro" id="IPR014729">
    <property type="entry name" value="Rossmann-like_a/b/a_fold"/>
</dbReference>
<dbReference type="InterPro" id="IPR005101">
    <property type="entry name" value="Cryptochr/Photolyase_FAD-bd"/>
</dbReference>
<keyword evidence="12" id="KW-0456">Lyase</keyword>
<dbReference type="FunFam" id="1.10.579.10:FF:000003">
    <property type="entry name" value="Deoxyribodipyrimidine photo-lyase"/>
    <property type="match status" value="1"/>
</dbReference>
<dbReference type="InterPro" id="IPR036134">
    <property type="entry name" value="Crypto/Photolyase_FAD-like_sf"/>
</dbReference>
<dbReference type="PROSITE" id="PS00394">
    <property type="entry name" value="DNA_PHOTOLYASES_1_1"/>
    <property type="match status" value="1"/>
</dbReference>
<feature type="site" description="Electron transfer via tryptophanyl radical" evidence="9">
    <location>
        <position position="367"/>
    </location>
</feature>
<evidence type="ECO:0000256" key="4">
    <source>
        <dbReference type="ARBA" id="ARBA00022630"/>
    </source>
</evidence>
<evidence type="ECO:0000259" key="11">
    <source>
        <dbReference type="PROSITE" id="PS51645"/>
    </source>
</evidence>
<evidence type="ECO:0000313" key="12">
    <source>
        <dbReference type="EMBL" id="MBB4065008.1"/>
    </source>
</evidence>
<proteinExistence type="inferred from homology"/>
<feature type="domain" description="Photolyase/cryptochrome alpha/beta" evidence="11">
    <location>
        <begin position="5"/>
        <end position="134"/>
    </location>
</feature>
<dbReference type="GO" id="GO:0000719">
    <property type="term" value="P:photoreactive repair"/>
    <property type="evidence" value="ECO:0007669"/>
    <property type="project" value="UniProtKB-ARBA"/>
</dbReference>
<protein>
    <recommendedName>
        <fullName evidence="3">Deoxyribodipyrimidine photo-lyase</fullName>
        <ecNumber evidence="2">4.1.99.3</ecNumber>
    </recommendedName>
</protein>
<dbReference type="GO" id="GO:0003677">
    <property type="term" value="F:DNA binding"/>
    <property type="evidence" value="ECO:0007669"/>
    <property type="project" value="TreeGrafter"/>
</dbReference>
<dbReference type="InterPro" id="IPR018394">
    <property type="entry name" value="DNA_photolyase_1_CS_C"/>
</dbReference>
<comment type="cofactor">
    <cofactor evidence="8">
        <name>FAD</name>
        <dbReference type="ChEBI" id="CHEBI:57692"/>
    </cofactor>
    <text evidence="8">Binds 1 FAD per subunit.</text>
</comment>
<dbReference type="Gene3D" id="1.10.579.10">
    <property type="entry name" value="DNA Cyclobutane Dipyrimidine Photolyase, subunit A, domain 3"/>
    <property type="match status" value="1"/>
</dbReference>